<keyword evidence="10" id="KW-1185">Reference proteome</keyword>
<keyword evidence="4" id="KW-1003">Cell membrane</keyword>
<protein>
    <submittedName>
        <fullName evidence="9">AEC family transporter</fullName>
    </submittedName>
</protein>
<organism evidence="9 10">
    <name type="scientific">Ohessyouella blattaphilus</name>
    <dbReference type="NCBI Taxonomy" id="2949333"/>
    <lineage>
        <taxon>Bacteria</taxon>
        <taxon>Bacillati</taxon>
        <taxon>Bacillota</taxon>
        <taxon>Clostridia</taxon>
        <taxon>Lachnospirales</taxon>
        <taxon>Lachnospiraceae</taxon>
        <taxon>Ohessyouella</taxon>
    </lineage>
</organism>
<feature type="transmembrane region" description="Helical" evidence="8">
    <location>
        <begin position="126"/>
        <end position="148"/>
    </location>
</feature>
<evidence type="ECO:0000256" key="5">
    <source>
        <dbReference type="ARBA" id="ARBA00022692"/>
    </source>
</evidence>
<dbReference type="InterPro" id="IPR038770">
    <property type="entry name" value="Na+/solute_symporter_sf"/>
</dbReference>
<dbReference type="Pfam" id="PF03547">
    <property type="entry name" value="Mem_trans"/>
    <property type="match status" value="1"/>
</dbReference>
<accession>A0ABT1EEG5</accession>
<dbReference type="Proteomes" id="UP001523565">
    <property type="component" value="Unassembled WGS sequence"/>
</dbReference>
<proteinExistence type="inferred from homology"/>
<name>A0ABT1EEG5_9FIRM</name>
<dbReference type="PANTHER" id="PTHR36838">
    <property type="entry name" value="AUXIN EFFLUX CARRIER FAMILY PROTEIN"/>
    <property type="match status" value="1"/>
</dbReference>
<feature type="transmembrane region" description="Helical" evidence="8">
    <location>
        <begin position="288"/>
        <end position="307"/>
    </location>
</feature>
<evidence type="ECO:0000256" key="8">
    <source>
        <dbReference type="SAM" id="Phobius"/>
    </source>
</evidence>
<dbReference type="InterPro" id="IPR004776">
    <property type="entry name" value="Mem_transp_PIN-like"/>
</dbReference>
<feature type="transmembrane region" description="Helical" evidence="8">
    <location>
        <begin position="258"/>
        <end position="276"/>
    </location>
</feature>
<dbReference type="PANTHER" id="PTHR36838:SF4">
    <property type="entry name" value="AUXIN EFFLUX CARRIER FAMILY PROTEIN"/>
    <property type="match status" value="1"/>
</dbReference>
<keyword evidence="5 8" id="KW-0812">Transmembrane</keyword>
<comment type="caution">
    <text evidence="9">The sequence shown here is derived from an EMBL/GenBank/DDBJ whole genome shotgun (WGS) entry which is preliminary data.</text>
</comment>
<feature type="transmembrane region" description="Helical" evidence="8">
    <location>
        <begin position="68"/>
        <end position="90"/>
    </location>
</feature>
<dbReference type="Gene3D" id="1.20.1530.20">
    <property type="match status" value="1"/>
</dbReference>
<evidence type="ECO:0000256" key="2">
    <source>
        <dbReference type="ARBA" id="ARBA00010145"/>
    </source>
</evidence>
<keyword evidence="7 8" id="KW-0472">Membrane</keyword>
<keyword evidence="6 8" id="KW-1133">Transmembrane helix</keyword>
<comment type="similarity">
    <text evidence="2">Belongs to the auxin efflux carrier (TC 2.A.69) family.</text>
</comment>
<evidence type="ECO:0000256" key="4">
    <source>
        <dbReference type="ARBA" id="ARBA00022475"/>
    </source>
</evidence>
<evidence type="ECO:0000256" key="1">
    <source>
        <dbReference type="ARBA" id="ARBA00004651"/>
    </source>
</evidence>
<sequence length="314" mass="34280">MENLLFSMGATMPIFLMMILGAFLRKQGIIDEEFAAKINRFVFLVPLPALVFNDLRGEDFRRVFDLPFFLFCLAVTILCILIAIGLSLFLKERGLRGEFIQASYRSSAALIGMAFLQSLYGKTTAAAVMIIASVPLYNVVAVIVLCLLKPGEGKIDKKRLRETLVGVIKNPIIIAIAIGILWSFFRISMPPVLEKSVESVSNLATPLGLMAMGASFTYSALDKEKVPVLCATFLKLIGFAALFLPVAIGFGFRAEKLVTILVMLGSATTVTSYIMAKNLGNQGSLTAGAVTLTTFLSPFTLTAWLFLLRTLRLV</sequence>
<evidence type="ECO:0000313" key="9">
    <source>
        <dbReference type="EMBL" id="MCP1108889.1"/>
    </source>
</evidence>
<comment type="subcellular location">
    <subcellularLocation>
        <location evidence="1">Cell membrane</location>
        <topology evidence="1">Multi-pass membrane protein</topology>
    </subcellularLocation>
</comment>
<evidence type="ECO:0000256" key="3">
    <source>
        <dbReference type="ARBA" id="ARBA00022448"/>
    </source>
</evidence>
<dbReference type="EMBL" id="JAMZFV010000001">
    <property type="protein sequence ID" value="MCP1108889.1"/>
    <property type="molecule type" value="Genomic_DNA"/>
</dbReference>
<feature type="transmembrane region" description="Helical" evidence="8">
    <location>
        <begin position="6"/>
        <end position="26"/>
    </location>
</feature>
<evidence type="ECO:0000256" key="7">
    <source>
        <dbReference type="ARBA" id="ARBA00023136"/>
    </source>
</evidence>
<reference evidence="9 10" key="1">
    <citation type="journal article" date="2022" name="Genome Biol. Evol.">
        <title>Host diet, physiology and behaviors set the stage for Lachnospiraceae cladogenesis.</title>
        <authorList>
            <person name="Vera-Ponce De Leon A."/>
            <person name="Schneider M."/>
            <person name="Jahnes B.C."/>
            <person name="Sadowski V."/>
            <person name="Camuy-Velez L.A."/>
            <person name="Duan J."/>
            <person name="Sabree Z.L."/>
        </authorList>
    </citation>
    <scope>NUCLEOTIDE SEQUENCE [LARGE SCALE GENOMIC DNA]</scope>
    <source>
        <strain evidence="9 10">PAL227</strain>
    </source>
</reference>
<evidence type="ECO:0000313" key="10">
    <source>
        <dbReference type="Proteomes" id="UP001523565"/>
    </source>
</evidence>
<evidence type="ECO:0000256" key="6">
    <source>
        <dbReference type="ARBA" id="ARBA00022989"/>
    </source>
</evidence>
<feature type="transmembrane region" description="Helical" evidence="8">
    <location>
        <begin position="160"/>
        <end position="183"/>
    </location>
</feature>
<feature type="transmembrane region" description="Helical" evidence="8">
    <location>
        <begin position="102"/>
        <end position="120"/>
    </location>
</feature>
<feature type="transmembrane region" description="Helical" evidence="8">
    <location>
        <begin position="233"/>
        <end position="252"/>
    </location>
</feature>
<feature type="transmembrane region" description="Helical" evidence="8">
    <location>
        <begin position="38"/>
        <end position="56"/>
    </location>
</feature>
<dbReference type="RefSeq" id="WP_262067794.1">
    <property type="nucleotide sequence ID" value="NZ_JAMXOC010000001.1"/>
</dbReference>
<keyword evidence="3" id="KW-0813">Transport</keyword>
<gene>
    <name evidence="9" type="ORF">NK118_01320</name>
</gene>